<proteinExistence type="inferred from homology"/>
<accession>F2U1N0</accession>
<keyword evidence="4" id="KW-0539">Nucleus</keyword>
<feature type="compositionally biased region" description="Basic residues" evidence="5">
    <location>
        <begin position="1"/>
        <end position="31"/>
    </location>
</feature>
<comment type="subcellular location">
    <subcellularLocation>
        <location evidence="1">Nucleus</location>
        <location evidence="1">Nucleolus</location>
    </subcellularLocation>
</comment>
<sequence length="214" mass="24902">MANPRQKRKLRSGHYRKQSRQQARTYRKKQRQKGEIVNEAIAKVWNKHKSTKHNLAAIGLVNDPNTELNARKRPETKISPDELNMDLVKKLEEQAAAYEPYQAYCSRGEVVFIQNCLQKHGTNFQAMSLDLDLNKQQHTPAQLRRKVLKYAQTLDMIGTVEKIEGEVQQRLESDPEWRKKQAERRERAEQRKKNKQAMKLKKAAAAAAKSEFLP</sequence>
<dbReference type="OMA" id="MANPRQK"/>
<dbReference type="InterPro" id="IPR019002">
    <property type="entry name" value="Ribosome_biogenesis_Nop16"/>
</dbReference>
<dbReference type="STRING" id="946362.F2U1N0"/>
<dbReference type="AlphaFoldDB" id="F2U1N0"/>
<evidence type="ECO:0000256" key="4">
    <source>
        <dbReference type="ARBA" id="ARBA00023242"/>
    </source>
</evidence>
<dbReference type="GO" id="GO:0005730">
    <property type="term" value="C:nucleolus"/>
    <property type="evidence" value="ECO:0007669"/>
    <property type="project" value="UniProtKB-SubCell"/>
</dbReference>
<feature type="region of interest" description="Disordered" evidence="5">
    <location>
        <begin position="168"/>
        <end position="214"/>
    </location>
</feature>
<evidence type="ECO:0000256" key="1">
    <source>
        <dbReference type="ARBA" id="ARBA00004604"/>
    </source>
</evidence>
<dbReference type="GeneID" id="16077329"/>
<dbReference type="PANTHER" id="PTHR13243">
    <property type="entry name" value="HSPC111 PROTEIN-RELATED"/>
    <property type="match status" value="1"/>
</dbReference>
<dbReference type="Proteomes" id="UP000007799">
    <property type="component" value="Unassembled WGS sequence"/>
</dbReference>
<evidence type="ECO:0000256" key="5">
    <source>
        <dbReference type="SAM" id="MobiDB-lite"/>
    </source>
</evidence>
<keyword evidence="7" id="KW-1185">Reference proteome</keyword>
<dbReference type="PANTHER" id="PTHR13243:SF1">
    <property type="entry name" value="NUCLEOLAR PROTEIN 16"/>
    <property type="match status" value="1"/>
</dbReference>
<dbReference type="GO" id="GO:0042273">
    <property type="term" value="P:ribosomal large subunit biogenesis"/>
    <property type="evidence" value="ECO:0007669"/>
    <property type="project" value="TreeGrafter"/>
</dbReference>
<feature type="compositionally biased region" description="Low complexity" evidence="5">
    <location>
        <begin position="203"/>
        <end position="214"/>
    </location>
</feature>
<evidence type="ECO:0000256" key="3">
    <source>
        <dbReference type="ARBA" id="ARBA00015522"/>
    </source>
</evidence>
<feature type="compositionally biased region" description="Basic residues" evidence="5">
    <location>
        <begin position="192"/>
        <end position="202"/>
    </location>
</feature>
<dbReference type="InParanoid" id="F2U1N0"/>
<name>F2U1N0_SALR5</name>
<dbReference type="Pfam" id="PF09420">
    <property type="entry name" value="Nop16"/>
    <property type="match status" value="2"/>
</dbReference>
<evidence type="ECO:0000256" key="2">
    <source>
        <dbReference type="ARBA" id="ARBA00008479"/>
    </source>
</evidence>
<dbReference type="OrthoDB" id="285729at2759"/>
<protein>
    <recommendedName>
        <fullName evidence="3">Nucleolar protein 16</fullName>
    </recommendedName>
</protein>
<evidence type="ECO:0000313" key="7">
    <source>
        <dbReference type="Proteomes" id="UP000007799"/>
    </source>
</evidence>
<organism evidence="6 7">
    <name type="scientific">Salpingoeca rosetta (strain ATCC 50818 / BSB-021)</name>
    <dbReference type="NCBI Taxonomy" id="946362"/>
    <lineage>
        <taxon>Eukaryota</taxon>
        <taxon>Choanoflagellata</taxon>
        <taxon>Craspedida</taxon>
        <taxon>Salpingoecidae</taxon>
        <taxon>Salpingoeca</taxon>
    </lineage>
</organism>
<dbReference type="EMBL" id="GL832959">
    <property type="protein sequence ID" value="EGD81532.1"/>
    <property type="molecule type" value="Genomic_DNA"/>
</dbReference>
<dbReference type="RefSeq" id="XP_004996736.1">
    <property type="nucleotide sequence ID" value="XM_004996679.1"/>
</dbReference>
<dbReference type="KEGG" id="sre:PTSG_02251"/>
<feature type="compositionally biased region" description="Basic and acidic residues" evidence="5">
    <location>
        <begin position="168"/>
        <end position="191"/>
    </location>
</feature>
<feature type="region of interest" description="Disordered" evidence="5">
    <location>
        <begin position="1"/>
        <end position="34"/>
    </location>
</feature>
<comment type="similarity">
    <text evidence="2">Belongs to the NOP16 family.</text>
</comment>
<gene>
    <name evidence="6" type="ORF">PTSG_02251</name>
</gene>
<evidence type="ECO:0000313" key="6">
    <source>
        <dbReference type="EMBL" id="EGD81532.1"/>
    </source>
</evidence>
<reference evidence="6" key="1">
    <citation type="submission" date="2009-08" db="EMBL/GenBank/DDBJ databases">
        <title>Annotation of Salpingoeca rosetta.</title>
        <authorList>
            <consortium name="The Broad Institute Genome Sequencing Platform"/>
            <person name="Russ C."/>
            <person name="Cuomo C."/>
            <person name="Burger G."/>
            <person name="Gray M.W."/>
            <person name="Holland P.W.H."/>
            <person name="King N."/>
            <person name="Lang F.B.F."/>
            <person name="Roger A.J."/>
            <person name="Ruiz-Trillo I."/>
            <person name="Young S.K."/>
            <person name="Zeng Q."/>
            <person name="Gargeya S."/>
            <person name="Alvarado L."/>
            <person name="Berlin A."/>
            <person name="Chapman S.B."/>
            <person name="Chen Z."/>
            <person name="Freedman E."/>
            <person name="Gellesch M."/>
            <person name="Goldberg J."/>
            <person name="Griggs A."/>
            <person name="Gujja S."/>
            <person name="Heilman E."/>
            <person name="Heiman D."/>
            <person name="Howarth C."/>
            <person name="Mehta T."/>
            <person name="Neiman D."/>
            <person name="Pearson M."/>
            <person name="Roberts A."/>
            <person name="Saif S."/>
            <person name="Shea T."/>
            <person name="Shenoy N."/>
            <person name="Sisk P."/>
            <person name="Stolte C."/>
            <person name="Sykes S."/>
            <person name="White J."/>
            <person name="Yandava C."/>
            <person name="Haas B."/>
            <person name="Nusbaum C."/>
            <person name="Birren B."/>
        </authorList>
    </citation>
    <scope>NUCLEOTIDE SEQUENCE</scope>
    <source>
        <strain evidence="6">ATCC 50818</strain>
    </source>
</reference>
<dbReference type="FunCoup" id="F2U1N0">
    <property type="interactions" value="1099"/>
</dbReference>